<dbReference type="CDD" id="cd00821">
    <property type="entry name" value="PH"/>
    <property type="match status" value="1"/>
</dbReference>
<organism evidence="4 5">
    <name type="scientific">Durusdinium trenchii</name>
    <dbReference type="NCBI Taxonomy" id="1381693"/>
    <lineage>
        <taxon>Eukaryota</taxon>
        <taxon>Sar</taxon>
        <taxon>Alveolata</taxon>
        <taxon>Dinophyceae</taxon>
        <taxon>Suessiales</taxon>
        <taxon>Symbiodiniaceae</taxon>
        <taxon>Durusdinium</taxon>
    </lineage>
</organism>
<protein>
    <submittedName>
        <fullName evidence="4">CRAL-TRIO domain-containing protein T23G5.2</fullName>
    </submittedName>
</protein>
<name>A0ABP0QTP6_9DINO</name>
<dbReference type="EMBL" id="CAXAMM010040139">
    <property type="protein sequence ID" value="CAK9091339.1"/>
    <property type="molecule type" value="Genomic_DNA"/>
</dbReference>
<evidence type="ECO:0000259" key="2">
    <source>
        <dbReference type="PROSITE" id="PS50003"/>
    </source>
</evidence>
<gene>
    <name evidence="4" type="ORF">SCF082_LOCUS43035</name>
</gene>
<evidence type="ECO:0000256" key="1">
    <source>
        <dbReference type="SAM" id="MobiDB-lite"/>
    </source>
</evidence>
<sequence length="730" mass="81003">MAEAVATRRASGKRVSRKFRRTSGFVRTFEEAGGGDVQGFLKKRSGAVWQKRWFVLHDKYLTYLKKEPQNAKDFEKLSLGSVNLWNVEEVLVDGCDITINLGKEASRSRSGDLGTSRRRNSRANPSMRQLFGDGATSGVLSRVASAFTSSKMVLRAEDADTAQRWVQAMFAGAFEGQAQRAFDAQGSVVTQLVPGGAQADMAGVDMADTTTRRDVDLAVHDLRVVDGDGAVLFSTSRLFGTRISLGRIPVETSRIEVSLSRGGTEVGAIRSGKLKAYLHGSMMTIPLVDEGLSHDAIKVVLVQNGVHAIQHDLEENYLLPVQSIMSALLVVLVRGLGPLTGLLAWLSAVSLAGAALYFWYREVAMLSSVSVIPLHEGRELLGQSSSRRDQRRSAERRSVRVMSEEDGFEAQVEEEVVHTDIGNSAELTKTELKLVKELRARVSDLVDETEQAGDALEVYRKHIDHDFRLVRFLRARNLNLKKAEKFLRASLKWRVDFGADDFVSRHMPPRGIVEYVGSPEIIDILDADGDRLPWYFRDKEGHLGVFVRNGVINVRKMYRKLGGTGPDLFREGVWLFQMLRDDLDRHHLNTNGAVATQVTLVIDLAGFSMSHQIPVNQALPLARKFIPKLLDGFPEILGSVTVINAPWLFNSVWSIIKPFLPERLLSKISINGSNSRSYLKKIRARFDDDQIPLALGGSLGTPEDPYLSSRIPPQGPFFPDKGEALLKRGE</sequence>
<dbReference type="InterPro" id="IPR011993">
    <property type="entry name" value="PH-like_dom_sf"/>
</dbReference>
<dbReference type="PROSITE" id="PS50003">
    <property type="entry name" value="PH_DOMAIN"/>
    <property type="match status" value="1"/>
</dbReference>
<reference evidence="4 5" key="1">
    <citation type="submission" date="2024-02" db="EMBL/GenBank/DDBJ databases">
        <authorList>
            <person name="Chen Y."/>
            <person name="Shah S."/>
            <person name="Dougan E. K."/>
            <person name="Thang M."/>
            <person name="Chan C."/>
        </authorList>
    </citation>
    <scope>NUCLEOTIDE SEQUENCE [LARGE SCALE GENOMIC DNA]</scope>
</reference>
<dbReference type="SUPFAM" id="SSF50729">
    <property type="entry name" value="PH domain-like"/>
    <property type="match status" value="1"/>
</dbReference>
<dbReference type="InterPro" id="IPR036273">
    <property type="entry name" value="CRAL/TRIO_N_dom_sf"/>
</dbReference>
<dbReference type="PANTHER" id="PTHR23324:SF83">
    <property type="entry name" value="SEC14-LIKE PROTEIN 2"/>
    <property type="match status" value="1"/>
</dbReference>
<dbReference type="CDD" id="cd00170">
    <property type="entry name" value="SEC14"/>
    <property type="match status" value="1"/>
</dbReference>
<proteinExistence type="predicted"/>
<dbReference type="InterPro" id="IPR001251">
    <property type="entry name" value="CRAL-TRIO_dom"/>
</dbReference>
<feature type="region of interest" description="Disordered" evidence="1">
    <location>
        <begin position="106"/>
        <end position="127"/>
    </location>
</feature>
<evidence type="ECO:0000259" key="3">
    <source>
        <dbReference type="PROSITE" id="PS50191"/>
    </source>
</evidence>
<dbReference type="InterPro" id="IPR036865">
    <property type="entry name" value="CRAL-TRIO_dom_sf"/>
</dbReference>
<accession>A0ABP0QTP6</accession>
<dbReference type="InterPro" id="IPR051064">
    <property type="entry name" value="SEC14/CRAL-TRIO_domain"/>
</dbReference>
<evidence type="ECO:0000313" key="5">
    <source>
        <dbReference type="Proteomes" id="UP001642464"/>
    </source>
</evidence>
<dbReference type="SUPFAM" id="SSF46938">
    <property type="entry name" value="CRAL/TRIO N-terminal domain"/>
    <property type="match status" value="1"/>
</dbReference>
<dbReference type="InterPro" id="IPR001849">
    <property type="entry name" value="PH_domain"/>
</dbReference>
<dbReference type="PROSITE" id="PS50191">
    <property type="entry name" value="CRAL_TRIO"/>
    <property type="match status" value="1"/>
</dbReference>
<dbReference type="Pfam" id="PF00650">
    <property type="entry name" value="CRAL_TRIO"/>
    <property type="match status" value="1"/>
</dbReference>
<evidence type="ECO:0000313" key="4">
    <source>
        <dbReference type="EMBL" id="CAK9091339.1"/>
    </source>
</evidence>
<dbReference type="Pfam" id="PF00169">
    <property type="entry name" value="PH"/>
    <property type="match status" value="1"/>
</dbReference>
<feature type="domain" description="PH" evidence="2">
    <location>
        <begin position="34"/>
        <end position="174"/>
    </location>
</feature>
<comment type="caution">
    <text evidence="4">The sequence shown here is derived from an EMBL/GenBank/DDBJ whole genome shotgun (WGS) entry which is preliminary data.</text>
</comment>
<dbReference type="SMART" id="SM00233">
    <property type="entry name" value="PH"/>
    <property type="match status" value="1"/>
</dbReference>
<dbReference type="PANTHER" id="PTHR23324">
    <property type="entry name" value="SEC14 RELATED PROTEIN"/>
    <property type="match status" value="1"/>
</dbReference>
<dbReference type="SMART" id="SM00516">
    <property type="entry name" value="SEC14"/>
    <property type="match status" value="1"/>
</dbReference>
<keyword evidence="5" id="KW-1185">Reference proteome</keyword>
<dbReference type="Proteomes" id="UP001642464">
    <property type="component" value="Unassembled WGS sequence"/>
</dbReference>
<dbReference type="Gene3D" id="2.30.29.30">
    <property type="entry name" value="Pleckstrin-homology domain (PH domain)/Phosphotyrosine-binding domain (PTB)"/>
    <property type="match status" value="1"/>
</dbReference>
<feature type="region of interest" description="Disordered" evidence="1">
    <location>
        <begin position="700"/>
        <end position="719"/>
    </location>
</feature>
<feature type="domain" description="CRAL-TRIO" evidence="3">
    <location>
        <begin position="537"/>
        <end position="703"/>
    </location>
</feature>
<dbReference type="Gene3D" id="3.40.525.10">
    <property type="entry name" value="CRAL-TRIO lipid binding domain"/>
    <property type="match status" value="1"/>
</dbReference>
<dbReference type="SUPFAM" id="SSF52087">
    <property type="entry name" value="CRAL/TRIO domain"/>
    <property type="match status" value="1"/>
</dbReference>